<feature type="transmembrane region" description="Helical" evidence="5">
    <location>
        <begin position="180"/>
        <end position="201"/>
    </location>
</feature>
<dbReference type="EMBL" id="VIKR01000005">
    <property type="protein sequence ID" value="TQV72118.1"/>
    <property type="molecule type" value="Genomic_DNA"/>
</dbReference>
<dbReference type="Pfam" id="PF12833">
    <property type="entry name" value="HTH_18"/>
    <property type="match status" value="1"/>
</dbReference>
<dbReference type="GO" id="GO:0003700">
    <property type="term" value="F:DNA-binding transcription factor activity"/>
    <property type="evidence" value="ECO:0007669"/>
    <property type="project" value="InterPro"/>
</dbReference>
<evidence type="ECO:0000256" key="5">
    <source>
        <dbReference type="SAM" id="Phobius"/>
    </source>
</evidence>
<feature type="coiled-coil region" evidence="4">
    <location>
        <begin position="226"/>
        <end position="253"/>
    </location>
</feature>
<evidence type="ECO:0000256" key="4">
    <source>
        <dbReference type="SAM" id="Coils"/>
    </source>
</evidence>
<dbReference type="PRINTS" id="PR00032">
    <property type="entry name" value="HTHARAC"/>
</dbReference>
<dbReference type="GO" id="GO:0043565">
    <property type="term" value="F:sequence-specific DNA binding"/>
    <property type="evidence" value="ECO:0007669"/>
    <property type="project" value="InterPro"/>
</dbReference>
<feature type="transmembrane region" description="Helical" evidence="5">
    <location>
        <begin position="35"/>
        <end position="53"/>
    </location>
</feature>
<dbReference type="SMART" id="SM00342">
    <property type="entry name" value="HTH_ARAC"/>
    <property type="match status" value="1"/>
</dbReference>
<evidence type="ECO:0000256" key="2">
    <source>
        <dbReference type="ARBA" id="ARBA00023125"/>
    </source>
</evidence>
<accession>A0A545T4M0</accession>
<protein>
    <submittedName>
        <fullName evidence="7">AraC family transcriptional regulator</fullName>
    </submittedName>
</protein>
<feature type="transmembrane region" description="Helical" evidence="5">
    <location>
        <begin position="119"/>
        <end position="138"/>
    </location>
</feature>
<dbReference type="SUPFAM" id="SSF46689">
    <property type="entry name" value="Homeodomain-like"/>
    <property type="match status" value="1"/>
</dbReference>
<dbReference type="InterPro" id="IPR020449">
    <property type="entry name" value="Tscrpt_reg_AraC-type_HTH"/>
</dbReference>
<feature type="transmembrane region" description="Helical" evidence="5">
    <location>
        <begin position="6"/>
        <end position="28"/>
    </location>
</feature>
<evidence type="ECO:0000259" key="6">
    <source>
        <dbReference type="PROSITE" id="PS01124"/>
    </source>
</evidence>
<feature type="transmembrane region" description="Helical" evidence="5">
    <location>
        <begin position="96"/>
        <end position="113"/>
    </location>
</feature>
<reference evidence="7 8" key="1">
    <citation type="submission" date="2019-06" db="EMBL/GenBank/DDBJ databases">
        <title>Draft genome of Aliikangiella marina GYP-15.</title>
        <authorList>
            <person name="Wang G."/>
        </authorList>
    </citation>
    <scope>NUCLEOTIDE SEQUENCE [LARGE SCALE GENOMIC DNA]</scope>
    <source>
        <strain evidence="7 8">GYP-15</strain>
    </source>
</reference>
<keyword evidence="5" id="KW-1133">Transmembrane helix</keyword>
<feature type="transmembrane region" description="Helical" evidence="5">
    <location>
        <begin position="150"/>
        <end position="174"/>
    </location>
</feature>
<name>A0A545T4M0_9GAMM</name>
<feature type="transmembrane region" description="Helical" evidence="5">
    <location>
        <begin position="69"/>
        <end position="89"/>
    </location>
</feature>
<dbReference type="PANTHER" id="PTHR43280:SF29">
    <property type="entry name" value="ARAC-FAMILY TRANSCRIPTIONAL REGULATOR"/>
    <property type="match status" value="1"/>
</dbReference>
<dbReference type="PROSITE" id="PS01124">
    <property type="entry name" value="HTH_ARAC_FAMILY_2"/>
    <property type="match status" value="1"/>
</dbReference>
<dbReference type="Gene3D" id="1.10.10.60">
    <property type="entry name" value="Homeodomain-like"/>
    <property type="match status" value="2"/>
</dbReference>
<dbReference type="RefSeq" id="WP_142943446.1">
    <property type="nucleotide sequence ID" value="NZ_VIKR01000005.1"/>
</dbReference>
<dbReference type="PROSITE" id="PS00041">
    <property type="entry name" value="HTH_ARAC_FAMILY_1"/>
    <property type="match status" value="1"/>
</dbReference>
<evidence type="ECO:0000256" key="1">
    <source>
        <dbReference type="ARBA" id="ARBA00023015"/>
    </source>
</evidence>
<keyword evidence="3" id="KW-0804">Transcription</keyword>
<dbReference type="InterPro" id="IPR018062">
    <property type="entry name" value="HTH_AraC-typ_CS"/>
</dbReference>
<evidence type="ECO:0000313" key="8">
    <source>
        <dbReference type="Proteomes" id="UP000317839"/>
    </source>
</evidence>
<organism evidence="7 8">
    <name type="scientific">Aliikangiella marina</name>
    <dbReference type="NCBI Taxonomy" id="1712262"/>
    <lineage>
        <taxon>Bacteria</taxon>
        <taxon>Pseudomonadati</taxon>
        <taxon>Pseudomonadota</taxon>
        <taxon>Gammaproteobacteria</taxon>
        <taxon>Oceanospirillales</taxon>
        <taxon>Pleioneaceae</taxon>
        <taxon>Aliikangiella</taxon>
    </lineage>
</organism>
<evidence type="ECO:0000313" key="7">
    <source>
        <dbReference type="EMBL" id="TQV72118.1"/>
    </source>
</evidence>
<keyword evidence="4" id="KW-0175">Coiled coil</keyword>
<proteinExistence type="predicted"/>
<dbReference type="Proteomes" id="UP000317839">
    <property type="component" value="Unassembled WGS sequence"/>
</dbReference>
<keyword evidence="5" id="KW-0472">Membrane</keyword>
<dbReference type="InterPro" id="IPR018060">
    <property type="entry name" value="HTH_AraC"/>
</dbReference>
<dbReference type="AlphaFoldDB" id="A0A545T4M0"/>
<dbReference type="InterPro" id="IPR009057">
    <property type="entry name" value="Homeodomain-like_sf"/>
</dbReference>
<gene>
    <name evidence="7" type="ORF">FLL45_18020</name>
</gene>
<comment type="caution">
    <text evidence="7">The sequence shown here is derived from an EMBL/GenBank/DDBJ whole genome shotgun (WGS) entry which is preliminary data.</text>
</comment>
<sequence>MLNLITTLNIGFSLIISVILIICYVFFLESNNKKPASIISSILFLSGIAALQLEHLSYFQWEGQPLDTLYYRTLAFAIPPMFYFFSRFVLFPEYRFRPLSALHFLPVPFVFIVDREIAVPMAFLIGAGYCVWLTNLLYRLRTHRNRFEIEFFFFVAFSLFALGVLVVGFSATYIDDAYFYHFYANGIGLAYMLVTAALIIYPDLLNELTEAVKLSYMTSTLSKVDVDQSKAKLDELMQQANIYQNENLNLSTLAEATELTSHQLSELINTQFGVSFSQYLREVRIERAKYLLKNEPQSSILSISMETGFKSQSNFYAAFKEITGQSPGNYRKSFQN</sequence>
<keyword evidence="2" id="KW-0238">DNA-binding</keyword>
<keyword evidence="8" id="KW-1185">Reference proteome</keyword>
<dbReference type="OrthoDB" id="345413at2"/>
<evidence type="ECO:0000256" key="3">
    <source>
        <dbReference type="ARBA" id="ARBA00023163"/>
    </source>
</evidence>
<keyword evidence="1" id="KW-0805">Transcription regulation</keyword>
<keyword evidence="5" id="KW-0812">Transmembrane</keyword>
<feature type="domain" description="HTH araC/xylS-type" evidence="6">
    <location>
        <begin position="234"/>
        <end position="333"/>
    </location>
</feature>
<dbReference type="PANTHER" id="PTHR43280">
    <property type="entry name" value="ARAC-FAMILY TRANSCRIPTIONAL REGULATOR"/>
    <property type="match status" value="1"/>
</dbReference>